<keyword evidence="6" id="KW-0862">Zinc</keyword>
<accession>A0A8C1N706</accession>
<evidence type="ECO:0000313" key="11">
    <source>
        <dbReference type="Proteomes" id="UP000694427"/>
    </source>
</evidence>
<dbReference type="Proteomes" id="UP000694427">
    <property type="component" value="Unplaced"/>
</dbReference>
<dbReference type="GO" id="GO:0098560">
    <property type="term" value="C:cytoplasmic side of late endosome membrane"/>
    <property type="evidence" value="ECO:0007669"/>
    <property type="project" value="TreeGrafter"/>
</dbReference>
<comment type="similarity">
    <text evidence="4">Belongs to the CDIP1/LITAF family.</text>
</comment>
<evidence type="ECO:0000313" key="10">
    <source>
        <dbReference type="Ensembl" id="ENSCCRP00010086441.1"/>
    </source>
</evidence>
<dbReference type="SMART" id="SM00714">
    <property type="entry name" value="LITAF"/>
    <property type="match status" value="1"/>
</dbReference>
<name>A0A8C1N706_CYPCA</name>
<evidence type="ECO:0000256" key="7">
    <source>
        <dbReference type="ARBA" id="ARBA00023136"/>
    </source>
</evidence>
<organism evidence="10 11">
    <name type="scientific">Cyprinus carpio</name>
    <name type="common">Common carp</name>
    <dbReference type="NCBI Taxonomy" id="7962"/>
    <lineage>
        <taxon>Eukaryota</taxon>
        <taxon>Metazoa</taxon>
        <taxon>Chordata</taxon>
        <taxon>Craniata</taxon>
        <taxon>Vertebrata</taxon>
        <taxon>Euteleostomi</taxon>
        <taxon>Actinopterygii</taxon>
        <taxon>Neopterygii</taxon>
        <taxon>Teleostei</taxon>
        <taxon>Ostariophysi</taxon>
        <taxon>Cypriniformes</taxon>
        <taxon>Cyprinidae</taxon>
        <taxon>Cyprininae</taxon>
        <taxon>Cyprinus</taxon>
    </lineage>
</organism>
<evidence type="ECO:0000256" key="6">
    <source>
        <dbReference type="ARBA" id="ARBA00022833"/>
    </source>
</evidence>
<dbReference type="Ensembl" id="ENSCCRT00010095862.1">
    <property type="protein sequence ID" value="ENSCCRP00010086441.1"/>
    <property type="gene ID" value="ENSCCRG00010037739.1"/>
</dbReference>
<evidence type="ECO:0000256" key="4">
    <source>
        <dbReference type="ARBA" id="ARBA00005975"/>
    </source>
</evidence>
<dbReference type="InterPro" id="IPR037519">
    <property type="entry name" value="LITAF_fam"/>
</dbReference>
<dbReference type="PANTHER" id="PTHR23292:SF48">
    <property type="entry name" value="LIPOPOLYSACCHARIDE-INDUCED TUMOR NECROSIS FACTOR-ALPHA FACTOR HOMOLOG-RELATED"/>
    <property type="match status" value="1"/>
</dbReference>
<dbReference type="AlphaFoldDB" id="A0A8C1N706"/>
<keyword evidence="5" id="KW-0479">Metal-binding</keyword>
<reference evidence="10" key="1">
    <citation type="submission" date="2025-08" db="UniProtKB">
        <authorList>
            <consortium name="Ensembl"/>
        </authorList>
    </citation>
    <scope>IDENTIFICATION</scope>
</reference>
<protein>
    <submittedName>
        <fullName evidence="10">Si:ch211-202h22.9</fullName>
    </submittedName>
</protein>
<dbReference type="InterPro" id="IPR006629">
    <property type="entry name" value="LITAF"/>
</dbReference>
<comment type="subcellular location">
    <subcellularLocation>
        <location evidence="1">Endosome membrane</location>
        <topology evidence="1">Peripheral membrane protein</topology>
        <orientation evidence="1">Cytoplasmic side</orientation>
    </subcellularLocation>
    <subcellularLocation>
        <location evidence="2">Late endosome membrane</location>
    </subcellularLocation>
    <subcellularLocation>
        <location evidence="3">Lysosome membrane</location>
        <topology evidence="3">Peripheral membrane protein</topology>
        <orientation evidence="3">Cytoplasmic side</orientation>
    </subcellularLocation>
</comment>
<proteinExistence type="inferred from homology"/>
<evidence type="ECO:0000259" key="9">
    <source>
        <dbReference type="PROSITE" id="PS51837"/>
    </source>
</evidence>
<keyword evidence="7 8" id="KW-0472">Membrane</keyword>
<dbReference type="GO" id="GO:0098574">
    <property type="term" value="C:cytoplasmic side of lysosomal membrane"/>
    <property type="evidence" value="ECO:0007669"/>
    <property type="project" value="TreeGrafter"/>
</dbReference>
<sequence>MRYENYMTNIKKRTSILEFLALCFYIHRFLIMEKDHTPPHYSSPHMDQTAINYPGQQAAYPSQAGPHAAHFQPPPYGFGDPTIIAQPMMVPIVAQMAVVNLTDTPGRITCPHCMTDVITEIESIYGLLTWLIFGILVFFMCWLCCWIPFCVDACKDVKHTCPNCKKIIRIYKRL</sequence>
<dbReference type="PROSITE" id="PS51837">
    <property type="entry name" value="LITAF"/>
    <property type="match status" value="1"/>
</dbReference>
<evidence type="ECO:0000256" key="1">
    <source>
        <dbReference type="ARBA" id="ARBA00004125"/>
    </source>
</evidence>
<feature type="transmembrane region" description="Helical" evidence="8">
    <location>
        <begin position="124"/>
        <end position="149"/>
    </location>
</feature>
<evidence type="ECO:0000256" key="2">
    <source>
        <dbReference type="ARBA" id="ARBA00004414"/>
    </source>
</evidence>
<reference evidence="10" key="2">
    <citation type="submission" date="2025-09" db="UniProtKB">
        <authorList>
            <consortium name="Ensembl"/>
        </authorList>
    </citation>
    <scope>IDENTIFICATION</scope>
</reference>
<dbReference type="GO" id="GO:0005634">
    <property type="term" value="C:nucleus"/>
    <property type="evidence" value="ECO:0007669"/>
    <property type="project" value="TreeGrafter"/>
</dbReference>
<evidence type="ECO:0000256" key="8">
    <source>
        <dbReference type="SAM" id="Phobius"/>
    </source>
</evidence>
<keyword evidence="8" id="KW-1133">Transmembrane helix</keyword>
<evidence type="ECO:0000256" key="5">
    <source>
        <dbReference type="ARBA" id="ARBA00022723"/>
    </source>
</evidence>
<dbReference type="PANTHER" id="PTHR23292">
    <property type="entry name" value="LIPOPOLYSACCHARIDE-INDUCED TUMOR NECROSIS FACTOR-ALPHA FACTOR"/>
    <property type="match status" value="1"/>
</dbReference>
<keyword evidence="8" id="KW-0812">Transmembrane</keyword>
<evidence type="ECO:0000256" key="3">
    <source>
        <dbReference type="ARBA" id="ARBA00004630"/>
    </source>
</evidence>
<keyword evidence="11" id="KW-1185">Reference proteome</keyword>
<feature type="domain" description="LITAF" evidence="9">
    <location>
        <begin position="90"/>
        <end position="173"/>
    </location>
</feature>
<dbReference type="Pfam" id="PF10601">
    <property type="entry name" value="zf-LITAF-like"/>
    <property type="match status" value="1"/>
</dbReference>
<dbReference type="GO" id="GO:0008270">
    <property type="term" value="F:zinc ion binding"/>
    <property type="evidence" value="ECO:0007669"/>
    <property type="project" value="TreeGrafter"/>
</dbReference>